<dbReference type="Proteomes" id="UP000274556">
    <property type="component" value="Unassembled WGS sequence"/>
</dbReference>
<gene>
    <name evidence="3" type="ORF">BDD21_4807</name>
</gene>
<comment type="caution">
    <text evidence="3">The sequence shown here is derived from an EMBL/GenBank/DDBJ whole genome shotgun (WGS) entry which is preliminary data.</text>
</comment>
<protein>
    <submittedName>
        <fullName evidence="3">Type IV pilus modification protein PilV</fullName>
    </submittedName>
</protein>
<keyword evidence="4" id="KW-1185">Reference proteome</keyword>
<accession>A0A495VD02</accession>
<evidence type="ECO:0000313" key="3">
    <source>
        <dbReference type="EMBL" id="RKT47242.1"/>
    </source>
</evidence>
<dbReference type="EMBL" id="RBXL01000001">
    <property type="protein sequence ID" value="RKT47242.1"/>
    <property type="molecule type" value="Genomic_DNA"/>
</dbReference>
<dbReference type="Pfam" id="PF07963">
    <property type="entry name" value="N_methyl"/>
    <property type="match status" value="1"/>
</dbReference>
<organism evidence="3 4">
    <name type="scientific">Thiocapsa rosea</name>
    <dbReference type="NCBI Taxonomy" id="69360"/>
    <lineage>
        <taxon>Bacteria</taxon>
        <taxon>Pseudomonadati</taxon>
        <taxon>Pseudomonadota</taxon>
        <taxon>Gammaproteobacteria</taxon>
        <taxon>Chromatiales</taxon>
        <taxon>Chromatiaceae</taxon>
        <taxon>Thiocapsa</taxon>
    </lineage>
</organism>
<feature type="transmembrane region" description="Helical" evidence="2">
    <location>
        <begin position="12"/>
        <end position="33"/>
    </location>
</feature>
<feature type="region of interest" description="Disordered" evidence="1">
    <location>
        <begin position="144"/>
        <end position="163"/>
    </location>
</feature>
<evidence type="ECO:0000256" key="2">
    <source>
        <dbReference type="SAM" id="Phobius"/>
    </source>
</evidence>
<name>A0A495VD02_9GAMM</name>
<reference evidence="3 4" key="1">
    <citation type="submission" date="2018-10" db="EMBL/GenBank/DDBJ databases">
        <title>Genomic Encyclopedia of Archaeal and Bacterial Type Strains, Phase II (KMG-II): from individual species to whole genera.</title>
        <authorList>
            <person name="Goeker M."/>
        </authorList>
    </citation>
    <scope>NUCLEOTIDE SEQUENCE [LARGE SCALE GENOMIC DNA]</scope>
    <source>
        <strain evidence="3 4">DSM 235</strain>
    </source>
</reference>
<keyword evidence="2" id="KW-0812">Transmembrane</keyword>
<evidence type="ECO:0000313" key="4">
    <source>
        <dbReference type="Proteomes" id="UP000274556"/>
    </source>
</evidence>
<dbReference type="AlphaFoldDB" id="A0A495VD02"/>
<dbReference type="NCBIfam" id="TIGR02532">
    <property type="entry name" value="IV_pilin_GFxxxE"/>
    <property type="match status" value="1"/>
</dbReference>
<keyword evidence="2" id="KW-1133">Transmembrane helix</keyword>
<proteinExistence type="predicted"/>
<evidence type="ECO:0000256" key="1">
    <source>
        <dbReference type="SAM" id="MobiDB-lite"/>
    </source>
</evidence>
<dbReference type="InterPro" id="IPR012902">
    <property type="entry name" value="N_methyl_site"/>
</dbReference>
<keyword evidence="2" id="KW-0472">Membrane</keyword>
<sequence length="262" mass="27909">MRSQNRPSRTHGFTLIESLIALVVLSLGLFGLMQMQTRVMAETADSKTRTAAVNIAQEKIEELRSESYAAVVSGKDTVQAESGGTAGFTRTWTVKPKIDPPYREVSVTTRWTRPGEGSEDQDSSSVTLTTFIAQSAAMALETIGQDPELPPPPKGGGLPPTISVNSPYTQCVSSSNPCEVEKNTTIRPSFIVTDDTALSARNLTITASGNGAATSGSMTFNTSSAEATQDILTPNGNKKTFSVIMRADDGVNNTTVTLYFTT</sequence>
<dbReference type="RefSeq" id="WP_120799242.1">
    <property type="nucleotide sequence ID" value="NZ_RBXL01000001.1"/>
</dbReference>
<dbReference type="OrthoDB" id="6194160at2"/>